<evidence type="ECO:0000313" key="3">
    <source>
        <dbReference type="Proteomes" id="UP000823399"/>
    </source>
</evidence>
<dbReference type="GeneID" id="64704045"/>
<dbReference type="RefSeq" id="XP_041290632.1">
    <property type="nucleotide sequence ID" value="XM_041441786.1"/>
</dbReference>
<name>A0A9P7F3R1_9AGAM</name>
<dbReference type="AlphaFoldDB" id="A0A9P7F3R1"/>
<dbReference type="OrthoDB" id="1920326at2759"/>
<dbReference type="Proteomes" id="UP000823399">
    <property type="component" value="Unassembled WGS sequence"/>
</dbReference>
<proteinExistence type="predicted"/>
<dbReference type="EMBL" id="JABBWM010000043">
    <property type="protein sequence ID" value="KAG2103735.1"/>
    <property type="molecule type" value="Genomic_DNA"/>
</dbReference>
<protein>
    <submittedName>
        <fullName evidence="2">Uncharacterized protein</fullName>
    </submittedName>
</protein>
<comment type="caution">
    <text evidence="2">The sequence shown here is derived from an EMBL/GenBank/DDBJ whole genome shotgun (WGS) entry which is preliminary data.</text>
</comment>
<sequence>MNRTGRRYIGHFDVPLKNRVASLCQRTSHALSDDTGVLSSGWVNGDDYEEMQEPFGILPFDDDTLKHSGMLPFSSMFVKENDIRYVHLSQMQVTRFAVLPVHSCEERALFQAYAESSPMFAGPQQPDFVALASLMNGHADGTHIFYKLPEHIKTHYKTWLDYSNKKSSVTLSADATRRIRTLLEFQVGSPQSVPTALPQQLADTINAPTNPSQTSENPWQLEKLLADHRLAQSALQYSYGDRRDEVQAMSHAASARRVPEASRSEKCAAPTVGDDGHGPSRKKNKPRTCMHCKSTECKGRWAVKNCAVKMHEIQQRAETQSRRNTTAAASVVSGSNVMLDADTAVSESCGQV</sequence>
<evidence type="ECO:0000256" key="1">
    <source>
        <dbReference type="SAM" id="MobiDB-lite"/>
    </source>
</evidence>
<gene>
    <name evidence="2" type="ORF">F5147DRAFT_775862</name>
</gene>
<feature type="compositionally biased region" description="Basic residues" evidence="1">
    <location>
        <begin position="279"/>
        <end position="288"/>
    </location>
</feature>
<reference evidence="2" key="1">
    <citation type="journal article" date="2020" name="New Phytol.">
        <title>Comparative genomics reveals dynamic genome evolution in host specialist ectomycorrhizal fungi.</title>
        <authorList>
            <person name="Lofgren L.A."/>
            <person name="Nguyen N.H."/>
            <person name="Vilgalys R."/>
            <person name="Ruytinx J."/>
            <person name="Liao H.L."/>
            <person name="Branco S."/>
            <person name="Kuo A."/>
            <person name="LaButti K."/>
            <person name="Lipzen A."/>
            <person name="Andreopoulos W."/>
            <person name="Pangilinan J."/>
            <person name="Riley R."/>
            <person name="Hundley H."/>
            <person name="Na H."/>
            <person name="Barry K."/>
            <person name="Grigoriev I.V."/>
            <person name="Stajich J.E."/>
            <person name="Kennedy P.G."/>
        </authorList>
    </citation>
    <scope>NUCLEOTIDE SEQUENCE</scope>
    <source>
        <strain evidence="2">FC423</strain>
    </source>
</reference>
<organism evidence="2 3">
    <name type="scientific">Suillus discolor</name>
    <dbReference type="NCBI Taxonomy" id="1912936"/>
    <lineage>
        <taxon>Eukaryota</taxon>
        <taxon>Fungi</taxon>
        <taxon>Dikarya</taxon>
        <taxon>Basidiomycota</taxon>
        <taxon>Agaricomycotina</taxon>
        <taxon>Agaricomycetes</taxon>
        <taxon>Agaricomycetidae</taxon>
        <taxon>Boletales</taxon>
        <taxon>Suillineae</taxon>
        <taxon>Suillaceae</taxon>
        <taxon>Suillus</taxon>
    </lineage>
</organism>
<evidence type="ECO:0000313" key="2">
    <source>
        <dbReference type="EMBL" id="KAG2103735.1"/>
    </source>
</evidence>
<feature type="region of interest" description="Disordered" evidence="1">
    <location>
        <begin position="248"/>
        <end position="288"/>
    </location>
</feature>
<keyword evidence="3" id="KW-1185">Reference proteome</keyword>
<accession>A0A9P7F3R1</accession>
<feature type="compositionally biased region" description="Basic and acidic residues" evidence="1">
    <location>
        <begin position="257"/>
        <end position="266"/>
    </location>
</feature>